<keyword evidence="5 7" id="KW-0175">Coiled coil</keyword>
<evidence type="ECO:0000313" key="10">
    <source>
        <dbReference type="Proteomes" id="UP000284416"/>
    </source>
</evidence>
<gene>
    <name evidence="7 9" type="primary">smc</name>
    <name evidence="9" type="ORF">D1B31_17135</name>
</gene>
<dbReference type="Gene3D" id="1.20.1060.20">
    <property type="match status" value="1"/>
</dbReference>
<dbReference type="PANTHER" id="PTHR43977">
    <property type="entry name" value="STRUCTURAL MAINTENANCE OF CHROMOSOMES PROTEIN 3"/>
    <property type="match status" value="1"/>
</dbReference>
<evidence type="ECO:0000313" key="9">
    <source>
        <dbReference type="EMBL" id="RHW36560.1"/>
    </source>
</evidence>
<dbReference type="GO" id="GO:0007062">
    <property type="term" value="P:sister chromatid cohesion"/>
    <property type="evidence" value="ECO:0007669"/>
    <property type="project" value="InterPro"/>
</dbReference>
<dbReference type="GO" id="GO:0005524">
    <property type="term" value="F:ATP binding"/>
    <property type="evidence" value="ECO:0007669"/>
    <property type="project" value="UniProtKB-UniRule"/>
</dbReference>
<keyword evidence="4 7" id="KW-0067">ATP-binding</keyword>
<dbReference type="SUPFAM" id="SSF52540">
    <property type="entry name" value="P-loop containing nucleoside triphosphate hydrolases"/>
    <property type="match status" value="1"/>
</dbReference>
<dbReference type="Pfam" id="PF02463">
    <property type="entry name" value="SMC_N"/>
    <property type="match status" value="1"/>
</dbReference>
<dbReference type="AlphaFoldDB" id="A0A417YQR3"/>
<dbReference type="EMBL" id="QWEG01000011">
    <property type="protein sequence ID" value="RHW36560.1"/>
    <property type="molecule type" value="Genomic_DNA"/>
</dbReference>
<evidence type="ECO:0000256" key="4">
    <source>
        <dbReference type="ARBA" id="ARBA00022840"/>
    </source>
</evidence>
<dbReference type="GO" id="GO:0030261">
    <property type="term" value="P:chromosome condensation"/>
    <property type="evidence" value="ECO:0007669"/>
    <property type="project" value="InterPro"/>
</dbReference>
<evidence type="ECO:0000256" key="3">
    <source>
        <dbReference type="ARBA" id="ARBA00022741"/>
    </source>
</evidence>
<dbReference type="InterPro" id="IPR003395">
    <property type="entry name" value="RecF/RecN/SMC_N"/>
</dbReference>
<dbReference type="Proteomes" id="UP000284416">
    <property type="component" value="Unassembled WGS sequence"/>
</dbReference>
<dbReference type="InterPro" id="IPR024704">
    <property type="entry name" value="SMC"/>
</dbReference>
<feature type="coiled-coil region" evidence="7">
    <location>
        <begin position="680"/>
        <end position="942"/>
    </location>
</feature>
<dbReference type="SMART" id="SM00968">
    <property type="entry name" value="SMC_hinge"/>
    <property type="match status" value="1"/>
</dbReference>
<dbReference type="SUPFAM" id="SSF75553">
    <property type="entry name" value="Smc hinge domain"/>
    <property type="match status" value="1"/>
</dbReference>
<reference evidence="9 10" key="1">
    <citation type="journal article" date="2017" name="Int. J. Syst. Evol. Microbiol.">
        <title>Bacillus notoginsengisoli sp. nov., a novel bacterium isolated from the rhizosphere of Panax notoginseng.</title>
        <authorList>
            <person name="Zhang M.Y."/>
            <person name="Cheng J."/>
            <person name="Cai Y."/>
            <person name="Zhang T.Y."/>
            <person name="Wu Y.Y."/>
            <person name="Manikprabhu D."/>
            <person name="Li W.J."/>
            <person name="Zhang Y.X."/>
        </authorList>
    </citation>
    <scope>NUCLEOTIDE SEQUENCE [LARGE SCALE GENOMIC DNA]</scope>
    <source>
        <strain evidence="9 10">JCM 30743</strain>
    </source>
</reference>
<evidence type="ECO:0000256" key="5">
    <source>
        <dbReference type="ARBA" id="ARBA00023054"/>
    </source>
</evidence>
<feature type="binding site" evidence="7">
    <location>
        <begin position="32"/>
        <end position="39"/>
    </location>
    <ligand>
        <name>ATP</name>
        <dbReference type="ChEBI" id="CHEBI:30616"/>
    </ligand>
</feature>
<feature type="domain" description="SMC hinge" evidence="8">
    <location>
        <begin position="519"/>
        <end position="638"/>
    </location>
</feature>
<dbReference type="GO" id="GO:0016887">
    <property type="term" value="F:ATP hydrolysis activity"/>
    <property type="evidence" value="ECO:0007669"/>
    <property type="project" value="InterPro"/>
</dbReference>
<dbReference type="NCBIfam" id="TIGR02168">
    <property type="entry name" value="SMC_prok_B"/>
    <property type="match status" value="1"/>
</dbReference>
<protein>
    <recommendedName>
        <fullName evidence="7">Chromosome partition protein Smc</fullName>
    </recommendedName>
</protein>
<dbReference type="Gene3D" id="3.30.70.1620">
    <property type="match status" value="1"/>
</dbReference>
<comment type="similarity">
    <text evidence="7">Belongs to the SMC family.</text>
</comment>
<dbReference type="Gene3D" id="3.40.50.300">
    <property type="entry name" value="P-loop containing nucleotide triphosphate hydrolases"/>
    <property type="match status" value="2"/>
</dbReference>
<feature type="coiled-coil region" evidence="7">
    <location>
        <begin position="406"/>
        <end position="475"/>
    </location>
</feature>
<comment type="subunit">
    <text evidence="7">Homodimer.</text>
</comment>
<proteinExistence type="inferred from homology"/>
<dbReference type="CDD" id="cd03278">
    <property type="entry name" value="ABC_SMC_barmotin"/>
    <property type="match status" value="2"/>
</dbReference>
<dbReference type="GO" id="GO:0006260">
    <property type="term" value="P:DNA replication"/>
    <property type="evidence" value="ECO:0007669"/>
    <property type="project" value="UniProtKB-UniRule"/>
</dbReference>
<dbReference type="Pfam" id="PF06470">
    <property type="entry name" value="SMC_hinge"/>
    <property type="match status" value="1"/>
</dbReference>
<organism evidence="9 10">
    <name type="scientific">Neobacillus notoginsengisoli</name>
    <dbReference type="NCBI Taxonomy" id="1578198"/>
    <lineage>
        <taxon>Bacteria</taxon>
        <taxon>Bacillati</taxon>
        <taxon>Bacillota</taxon>
        <taxon>Bacilli</taxon>
        <taxon>Bacillales</taxon>
        <taxon>Bacillaceae</taxon>
        <taxon>Neobacillus</taxon>
    </lineage>
</organism>
<sequence length="1188" mass="134722">MYLKRLDVVGFKSFAERIGIDFVPGVTAVVGPNGSGKSNVIDAIRWVLGEQSAKSLRGTKMEDIIFAGSDSRKPLNFAEVTLTLDNEDEKLAIDYNEVSVTRRVFRSGESEFLINKQPCRLKDIVELFMDSGLGREAFSIISQGKVEEILNSKAEDRRTIFEEAAGVLKYKQRKKKAEMKLAETQDNLNRVQDILHELEGQVEPLKIQASIARDYKDKKEELETIEVALTVYDIEELHGKWEQLSQKLKEHKQEEMKLSATLQKREAEIEQTRDRIAALDESISDLQTVLLHASEELEKLEGKKEVLKERKKNAAQNRKQLENSIGELTDKKKALDAERKKLIDIAANLGREAADLQQQLKDRQAELSLFSGNTEEKLESLKSEYIEELNAQAGARNEAMLVGQQLEQLERRGGRLDEENRRFLDEREGATSRTKEIQAELDIAAKELEGQVKDYLVEKRNLESLEAEYQRQEKLLYQAYQFLQQAKSKKEMLEDMEEDYNGFFHGVKEVLKARGGELQGIEGAVAEVVDVPKEYQTAIETALGASLQHIIVDTEQSARNAIQFLKKKASGRATFLPLSVIKGRFPGAAQLEQAGNHPAFIGTASSLVTFEGKYRQVIENLLGNVLVARDLKGANEIARALQYRMRVVTLEGDVVNAGGSMTGGSVKQNSSSLLSRKTELDEIKAKLGDMEEKTVQLESLVKTLKSKVQAKVDSLEEFRRTGEEKRLEEQRLKGKLREAELELKNISERLSIYDMEKSQIEEDRNKLLARKKELEQSLQSAKDRISSLDKKITELSEQKAKALTSREALNDEINNLKVMFASKNEQYTHAKIQVERVTEELTALTERLDTQTEDLQLLISEMDGSSSGEEQLLVAAEEKLSDKEKTLKLISERRKERMNLFAALEQSEAETKELKRQHRGMAEALKDEEVKLNRLDVELENKLVHLREEYLLTFEGAKEKHPLTIPPEEARRKVRLIKRSIEELGNVNLGAIEEYERVSERYEFLLEQKNDLQEAKDTLFVVIGEMDEEMIKRFEETFSAIRMHFEPVFKALFGGGRADLRLTVPEDLLNTGVDIVAQPPGKKLQNLGLLSGGERALTAIALLFSILKVRPVPFCILDEVEAALDEANVYRFSQYLKRYSAGTQFIVITHRKGTMEEADVLYGVTMQESGVSKLVSVRLEETKELVGH</sequence>
<dbReference type="InterPro" id="IPR036277">
    <property type="entry name" value="SMC_hinge_sf"/>
</dbReference>
<keyword evidence="3 7" id="KW-0547">Nucleotide-binding</keyword>
<comment type="function">
    <text evidence="7">Required for chromosome condensation and partitioning.</text>
</comment>
<dbReference type="FunFam" id="3.40.50.300:FF:000901">
    <property type="entry name" value="Chromosome partition protein Smc"/>
    <property type="match status" value="1"/>
</dbReference>
<evidence type="ECO:0000256" key="6">
    <source>
        <dbReference type="ARBA" id="ARBA00023125"/>
    </source>
</evidence>
<comment type="domain">
    <text evidence="7">Contains large globular domains required for ATP hydrolysis at each terminus and a third globular domain forming a flexible hinge near the middle of the molecule. These domains are separated by coiled-coil structures.</text>
</comment>
<dbReference type="GO" id="GO:0007059">
    <property type="term" value="P:chromosome segregation"/>
    <property type="evidence" value="ECO:0007669"/>
    <property type="project" value="UniProtKB-UniRule"/>
</dbReference>
<comment type="subcellular location">
    <subcellularLocation>
        <location evidence="1 7">Cytoplasm</location>
    </subcellularLocation>
</comment>
<dbReference type="GO" id="GO:0003677">
    <property type="term" value="F:DNA binding"/>
    <property type="evidence" value="ECO:0007669"/>
    <property type="project" value="UniProtKB-UniRule"/>
</dbReference>
<keyword evidence="10" id="KW-1185">Reference proteome</keyword>
<dbReference type="InterPro" id="IPR010935">
    <property type="entry name" value="SMC_hinge"/>
</dbReference>
<dbReference type="OrthoDB" id="9808768at2"/>
<name>A0A417YQR3_9BACI</name>
<dbReference type="GO" id="GO:0005737">
    <property type="term" value="C:cytoplasm"/>
    <property type="evidence" value="ECO:0007669"/>
    <property type="project" value="UniProtKB-SubCell"/>
</dbReference>
<keyword evidence="2 7" id="KW-0963">Cytoplasm</keyword>
<dbReference type="HAMAP" id="MF_01894">
    <property type="entry name" value="Smc_prok"/>
    <property type="match status" value="1"/>
</dbReference>
<feature type="coiled-coil region" evidence="7">
    <location>
        <begin position="234"/>
        <end position="366"/>
    </location>
</feature>
<comment type="caution">
    <text evidence="9">The sequence shown here is derived from an EMBL/GenBank/DDBJ whole genome shotgun (WGS) entry which is preliminary data.</text>
</comment>
<evidence type="ECO:0000256" key="7">
    <source>
        <dbReference type="HAMAP-Rule" id="MF_01894"/>
    </source>
</evidence>
<dbReference type="PIRSF" id="PIRSF005719">
    <property type="entry name" value="SMC"/>
    <property type="match status" value="1"/>
</dbReference>
<accession>A0A417YQR3</accession>
<evidence type="ECO:0000256" key="1">
    <source>
        <dbReference type="ARBA" id="ARBA00004496"/>
    </source>
</evidence>
<dbReference type="InterPro" id="IPR011890">
    <property type="entry name" value="SMC_prok"/>
</dbReference>
<evidence type="ECO:0000256" key="2">
    <source>
        <dbReference type="ARBA" id="ARBA00022490"/>
    </source>
</evidence>
<dbReference type="RefSeq" id="WP_118922893.1">
    <property type="nucleotide sequence ID" value="NZ_QWEG01000011.1"/>
</dbReference>
<dbReference type="FunFam" id="3.40.50.300:FF:000984">
    <property type="entry name" value="Chromosome partition protein Smc"/>
    <property type="match status" value="1"/>
</dbReference>
<feature type="coiled-coil region" evidence="7">
    <location>
        <begin position="167"/>
        <end position="201"/>
    </location>
</feature>
<keyword evidence="6 7" id="KW-0238">DNA-binding</keyword>
<dbReference type="InterPro" id="IPR027417">
    <property type="entry name" value="P-loop_NTPase"/>
</dbReference>
<dbReference type="GO" id="GO:0005694">
    <property type="term" value="C:chromosome"/>
    <property type="evidence" value="ECO:0007669"/>
    <property type="project" value="InterPro"/>
</dbReference>
<evidence type="ECO:0000259" key="8">
    <source>
        <dbReference type="SMART" id="SM00968"/>
    </source>
</evidence>